<evidence type="ECO:0000313" key="2">
    <source>
        <dbReference type="EMBL" id="RAU23510.1"/>
    </source>
</evidence>
<dbReference type="OrthoDB" id="8443104at2"/>
<gene>
    <name evidence="2" type="ORF">CU669_04095</name>
</gene>
<reference evidence="2 3" key="1">
    <citation type="submission" date="2017-11" db="EMBL/GenBank/DDBJ databases">
        <title>Draft genome sequence of magnetotactic bacterium Magnetospirillum kuznetsovii LBB-42.</title>
        <authorList>
            <person name="Grouzdev D.S."/>
            <person name="Rysina M.S."/>
            <person name="Baslerov R.V."/>
            <person name="Koziaeva V."/>
        </authorList>
    </citation>
    <scope>NUCLEOTIDE SEQUENCE [LARGE SCALE GENOMIC DNA]</scope>
    <source>
        <strain evidence="2 3">LBB-42</strain>
    </source>
</reference>
<evidence type="ECO:0008006" key="4">
    <source>
        <dbReference type="Google" id="ProtNLM"/>
    </source>
</evidence>
<accession>A0A364P2M0</accession>
<feature type="signal peptide" evidence="1">
    <location>
        <begin position="1"/>
        <end position="23"/>
    </location>
</feature>
<comment type="caution">
    <text evidence="2">The sequence shown here is derived from an EMBL/GenBank/DDBJ whole genome shotgun (WGS) entry which is preliminary data.</text>
</comment>
<proteinExistence type="predicted"/>
<protein>
    <recommendedName>
        <fullName evidence="4">Lipoprotein</fullName>
    </recommendedName>
</protein>
<name>A0A364P2M0_9PROT</name>
<dbReference type="PROSITE" id="PS51257">
    <property type="entry name" value="PROKAR_LIPOPROTEIN"/>
    <property type="match status" value="1"/>
</dbReference>
<keyword evidence="1" id="KW-0732">Signal</keyword>
<evidence type="ECO:0000313" key="3">
    <source>
        <dbReference type="Proteomes" id="UP000251075"/>
    </source>
</evidence>
<sequence length="182" mass="20162">MTHRSSRLVCLALAAPLALSACADFDFMNPKKKVAPPCPPIYILSDVAKVTKFRPGSGRDLTDVELEAEIIAFKGDCSYDDKGGEVVMRLSFDVNRGPASTSPNAELTYFIAIPKFYPAPEAKAVFTIPVVFPEGMNQARTTDDDVVLRLPVKNKEIINDYEIYLGFQVSPEDLEAMRRSKR</sequence>
<evidence type="ECO:0000256" key="1">
    <source>
        <dbReference type="SAM" id="SignalP"/>
    </source>
</evidence>
<dbReference type="AlphaFoldDB" id="A0A364P2M0"/>
<dbReference type="Proteomes" id="UP000251075">
    <property type="component" value="Unassembled WGS sequence"/>
</dbReference>
<dbReference type="EMBL" id="PGTO01000002">
    <property type="protein sequence ID" value="RAU23510.1"/>
    <property type="molecule type" value="Genomic_DNA"/>
</dbReference>
<organism evidence="2 3">
    <name type="scientific">Paramagnetospirillum kuznetsovii</name>
    <dbReference type="NCBI Taxonomy" id="2053833"/>
    <lineage>
        <taxon>Bacteria</taxon>
        <taxon>Pseudomonadati</taxon>
        <taxon>Pseudomonadota</taxon>
        <taxon>Alphaproteobacteria</taxon>
        <taxon>Rhodospirillales</taxon>
        <taxon>Magnetospirillaceae</taxon>
        <taxon>Paramagnetospirillum</taxon>
    </lineage>
</organism>
<feature type="chain" id="PRO_5016721229" description="Lipoprotein" evidence="1">
    <location>
        <begin position="24"/>
        <end position="182"/>
    </location>
</feature>
<keyword evidence="3" id="KW-1185">Reference proteome</keyword>